<evidence type="ECO:0000313" key="2">
    <source>
        <dbReference type="Proteomes" id="UP000076727"/>
    </source>
</evidence>
<gene>
    <name evidence="1" type="ORF">DAEQUDRAFT_513158</name>
</gene>
<sequence length="221" mass="24975">MQWSSSSVYPRKRLVAMREGMCAAFYGDRDARSRRCARRGTETDASHALIATHIHTYVDMQRLLALLRYPAPLIRAGTGVPKFEVQLRLPGLLLLCAAVDWHGDSRTRRASRLLPQSVTLGPYGTHTAHSVLQPYRNRRAVHNPKAACASFAFPACVARRKYLGVCSMCVWKRSCRQTDLPWVGGPKPRQPLKYDCPGWSWRGRVRRRIVCAPGAHRVFPP</sequence>
<reference evidence="1 2" key="1">
    <citation type="journal article" date="2016" name="Mol. Biol. Evol.">
        <title>Comparative Genomics of Early-Diverging Mushroom-Forming Fungi Provides Insights into the Origins of Lignocellulose Decay Capabilities.</title>
        <authorList>
            <person name="Nagy L.G."/>
            <person name="Riley R."/>
            <person name="Tritt A."/>
            <person name="Adam C."/>
            <person name="Daum C."/>
            <person name="Floudas D."/>
            <person name="Sun H."/>
            <person name="Yadav J.S."/>
            <person name="Pangilinan J."/>
            <person name="Larsson K.H."/>
            <person name="Matsuura K."/>
            <person name="Barry K."/>
            <person name="Labutti K."/>
            <person name="Kuo R."/>
            <person name="Ohm R.A."/>
            <person name="Bhattacharya S.S."/>
            <person name="Shirouzu T."/>
            <person name="Yoshinaga Y."/>
            <person name="Martin F.M."/>
            <person name="Grigoriev I.V."/>
            <person name="Hibbett D.S."/>
        </authorList>
    </citation>
    <scope>NUCLEOTIDE SEQUENCE [LARGE SCALE GENOMIC DNA]</scope>
    <source>
        <strain evidence="1 2">L-15889</strain>
    </source>
</reference>
<dbReference type="AlphaFoldDB" id="A0A165MH91"/>
<dbReference type="Proteomes" id="UP000076727">
    <property type="component" value="Unassembled WGS sequence"/>
</dbReference>
<keyword evidence="2" id="KW-1185">Reference proteome</keyword>
<evidence type="ECO:0000313" key="1">
    <source>
        <dbReference type="EMBL" id="KZT65681.1"/>
    </source>
</evidence>
<dbReference type="EMBL" id="KV429101">
    <property type="protein sequence ID" value="KZT65681.1"/>
    <property type="molecule type" value="Genomic_DNA"/>
</dbReference>
<organism evidence="1 2">
    <name type="scientific">Daedalea quercina L-15889</name>
    <dbReference type="NCBI Taxonomy" id="1314783"/>
    <lineage>
        <taxon>Eukaryota</taxon>
        <taxon>Fungi</taxon>
        <taxon>Dikarya</taxon>
        <taxon>Basidiomycota</taxon>
        <taxon>Agaricomycotina</taxon>
        <taxon>Agaricomycetes</taxon>
        <taxon>Polyporales</taxon>
        <taxon>Fomitopsis</taxon>
    </lineage>
</organism>
<accession>A0A165MH91</accession>
<proteinExistence type="predicted"/>
<name>A0A165MH91_9APHY</name>
<protein>
    <submittedName>
        <fullName evidence="1">Uncharacterized protein</fullName>
    </submittedName>
</protein>